<dbReference type="SUPFAM" id="SSF63867">
    <property type="entry name" value="MoeA C-terminal domain-like"/>
    <property type="match status" value="1"/>
</dbReference>
<dbReference type="EMBL" id="AP021881">
    <property type="protein sequence ID" value="BBO99993.1"/>
    <property type="molecule type" value="Genomic_DNA"/>
</dbReference>
<evidence type="ECO:0000256" key="11">
    <source>
        <dbReference type="RuleBase" id="RU365090"/>
    </source>
</evidence>
<dbReference type="EC" id="2.10.1.1" evidence="11"/>
<feature type="domain" description="MoaB/Mog" evidence="12">
    <location>
        <begin position="174"/>
        <end position="311"/>
    </location>
</feature>
<evidence type="ECO:0000256" key="2">
    <source>
        <dbReference type="ARBA" id="ARBA00002901"/>
    </source>
</evidence>
<evidence type="ECO:0000256" key="4">
    <source>
        <dbReference type="ARBA" id="ARBA00010763"/>
    </source>
</evidence>
<dbReference type="GO" id="GO:0005829">
    <property type="term" value="C:cytosol"/>
    <property type="evidence" value="ECO:0007669"/>
    <property type="project" value="TreeGrafter"/>
</dbReference>
<dbReference type="InterPro" id="IPR036135">
    <property type="entry name" value="MoeA_linker/N_sf"/>
</dbReference>
<dbReference type="GO" id="GO:0061599">
    <property type="term" value="F:molybdopterin molybdotransferase activity"/>
    <property type="evidence" value="ECO:0007669"/>
    <property type="project" value="UniProtKB-UniRule"/>
</dbReference>
<dbReference type="InterPro" id="IPR005110">
    <property type="entry name" value="MoeA_linker/N"/>
</dbReference>
<evidence type="ECO:0000259" key="12">
    <source>
        <dbReference type="SMART" id="SM00852"/>
    </source>
</evidence>
<comment type="similarity">
    <text evidence="4 11">Belongs to the MoeA family.</text>
</comment>
<sequence length="399" mass="42072">MLTADQLLAELLLRARELTTTETIATESSLGRILATDLTSAITVPPLDNSAMDGYAVRAAECVAGALLSVSQRIPAGQVGTALLAGTAARIFTGAPIPADADAVIMQEHCSVEGDSIRINRTINSGDNIRRAGEDIKAGDTVLTAGTRLSAAHMGLAASVGYATLPVYTRLKIASFSTGDELVQPGSPLTAGRIYNSNRYTIAGLIKTLDCDWIDLGSIPDTLDATLKALQQSSQMADLIITSGGVSVGEEDHVKAAVAQLGQIDLWKVAMKPGKPLAYGRIGEADFIGLPGNPVSAFATFSLFARPFILKRMGAKDCLPIIYKVRAASVWNKAGDRREFLRARAQVGADGVLAATLFPNQSSGVLTSTTWANGFIDLEIGQTIAIGDMINFIPFNELH</sequence>
<gene>
    <name evidence="13" type="ORF">SFSGTM_07020</name>
</gene>
<dbReference type="GO" id="GO:0046872">
    <property type="term" value="F:metal ion binding"/>
    <property type="evidence" value="ECO:0007669"/>
    <property type="project" value="UniProtKB-UniRule"/>
</dbReference>
<dbReference type="Gene3D" id="3.40.980.10">
    <property type="entry name" value="MoaB/Mog-like domain"/>
    <property type="match status" value="1"/>
</dbReference>
<keyword evidence="6 11" id="KW-0808">Transferase</keyword>
<reference evidence="14" key="1">
    <citation type="submission" date="2019-11" db="EMBL/GenBank/DDBJ databases">
        <title>Isolation and characterization of a novel species in the genus Sulfuriferula.</title>
        <authorList>
            <person name="Mochizuki J."/>
            <person name="Kojima H."/>
            <person name="Fukui M."/>
        </authorList>
    </citation>
    <scope>NUCLEOTIDE SEQUENCE [LARGE SCALE GENOMIC DNA]</scope>
    <source>
        <strain evidence="14">SGTM</strain>
    </source>
</reference>
<keyword evidence="9 11" id="KW-0501">Molybdenum cofactor biosynthesis</keyword>
<accession>A0A809RGJ3</accession>
<dbReference type="InterPro" id="IPR036688">
    <property type="entry name" value="MoeA_C_domain_IV_sf"/>
</dbReference>
<keyword evidence="7 11" id="KW-0479">Metal-binding</keyword>
<dbReference type="UniPathway" id="UPA00344"/>
<dbReference type="AlphaFoldDB" id="A0A809RGJ3"/>
<dbReference type="Proteomes" id="UP000463939">
    <property type="component" value="Chromosome"/>
</dbReference>
<dbReference type="InterPro" id="IPR038987">
    <property type="entry name" value="MoeA-like"/>
</dbReference>
<dbReference type="InterPro" id="IPR005111">
    <property type="entry name" value="MoeA_C_domain_IV"/>
</dbReference>
<dbReference type="InterPro" id="IPR036425">
    <property type="entry name" value="MoaB/Mog-like_dom_sf"/>
</dbReference>
<dbReference type="InterPro" id="IPR001453">
    <property type="entry name" value="MoaB/Mog_dom"/>
</dbReference>
<dbReference type="SUPFAM" id="SSF63882">
    <property type="entry name" value="MoeA N-terminal region -like"/>
    <property type="match status" value="1"/>
</dbReference>
<dbReference type="GO" id="GO:0006777">
    <property type="term" value="P:Mo-molybdopterin cofactor biosynthetic process"/>
    <property type="evidence" value="ECO:0007669"/>
    <property type="project" value="UniProtKB-UniRule"/>
</dbReference>
<dbReference type="Gene3D" id="2.170.190.11">
    <property type="entry name" value="Molybdopterin biosynthesis moea protein, domain 3"/>
    <property type="match status" value="1"/>
</dbReference>
<dbReference type="NCBIfam" id="NF045515">
    <property type="entry name" value="Glp_gephyrin"/>
    <property type="match status" value="1"/>
</dbReference>
<evidence type="ECO:0000256" key="1">
    <source>
        <dbReference type="ARBA" id="ARBA00001946"/>
    </source>
</evidence>
<evidence type="ECO:0000313" key="14">
    <source>
        <dbReference type="Proteomes" id="UP000463939"/>
    </source>
</evidence>
<comment type="cofactor">
    <cofactor evidence="1 11">
        <name>Mg(2+)</name>
        <dbReference type="ChEBI" id="CHEBI:18420"/>
    </cofactor>
</comment>
<evidence type="ECO:0000256" key="3">
    <source>
        <dbReference type="ARBA" id="ARBA00005046"/>
    </source>
</evidence>
<comment type="function">
    <text evidence="2 11">Catalyzes the insertion of molybdate into adenylated molybdopterin with the concomitant release of AMP.</text>
</comment>
<keyword evidence="8 11" id="KW-0460">Magnesium</keyword>
<comment type="catalytic activity">
    <reaction evidence="10">
        <text>adenylyl-molybdopterin + molybdate = Mo-molybdopterin + AMP + H(+)</text>
        <dbReference type="Rhea" id="RHEA:35047"/>
        <dbReference type="ChEBI" id="CHEBI:15378"/>
        <dbReference type="ChEBI" id="CHEBI:36264"/>
        <dbReference type="ChEBI" id="CHEBI:62727"/>
        <dbReference type="ChEBI" id="CHEBI:71302"/>
        <dbReference type="ChEBI" id="CHEBI:456215"/>
        <dbReference type="EC" id="2.10.1.1"/>
    </reaction>
</comment>
<keyword evidence="14" id="KW-1185">Reference proteome</keyword>
<evidence type="ECO:0000256" key="9">
    <source>
        <dbReference type="ARBA" id="ARBA00023150"/>
    </source>
</evidence>
<protein>
    <recommendedName>
        <fullName evidence="11">Molybdopterin molybdenumtransferase</fullName>
        <ecNumber evidence="11">2.10.1.1</ecNumber>
    </recommendedName>
</protein>
<evidence type="ECO:0000256" key="6">
    <source>
        <dbReference type="ARBA" id="ARBA00022679"/>
    </source>
</evidence>
<dbReference type="NCBIfam" id="TIGR00177">
    <property type="entry name" value="molyb_syn"/>
    <property type="match status" value="1"/>
</dbReference>
<keyword evidence="5 11" id="KW-0500">Molybdenum</keyword>
<proteinExistence type="inferred from homology"/>
<dbReference type="CDD" id="cd00887">
    <property type="entry name" value="MoeA"/>
    <property type="match status" value="1"/>
</dbReference>
<evidence type="ECO:0000256" key="5">
    <source>
        <dbReference type="ARBA" id="ARBA00022505"/>
    </source>
</evidence>
<dbReference type="Pfam" id="PF03453">
    <property type="entry name" value="MoeA_N"/>
    <property type="match status" value="1"/>
</dbReference>
<dbReference type="SMART" id="SM00852">
    <property type="entry name" value="MoCF_biosynth"/>
    <property type="match status" value="1"/>
</dbReference>
<dbReference type="Pfam" id="PF00994">
    <property type="entry name" value="MoCF_biosynth"/>
    <property type="match status" value="1"/>
</dbReference>
<evidence type="ECO:0000256" key="10">
    <source>
        <dbReference type="ARBA" id="ARBA00047317"/>
    </source>
</evidence>
<dbReference type="KEGG" id="sniv:SFSGTM_07020"/>
<dbReference type="PANTHER" id="PTHR10192">
    <property type="entry name" value="MOLYBDOPTERIN BIOSYNTHESIS PROTEIN"/>
    <property type="match status" value="1"/>
</dbReference>
<dbReference type="SUPFAM" id="SSF53218">
    <property type="entry name" value="Molybdenum cofactor biosynthesis proteins"/>
    <property type="match status" value="1"/>
</dbReference>
<evidence type="ECO:0000256" key="7">
    <source>
        <dbReference type="ARBA" id="ARBA00022723"/>
    </source>
</evidence>
<dbReference type="PANTHER" id="PTHR10192:SF5">
    <property type="entry name" value="GEPHYRIN"/>
    <property type="match status" value="1"/>
</dbReference>
<evidence type="ECO:0000256" key="8">
    <source>
        <dbReference type="ARBA" id="ARBA00022842"/>
    </source>
</evidence>
<name>A0A809RGJ3_9PROT</name>
<dbReference type="RefSeq" id="WP_162083970.1">
    <property type="nucleotide sequence ID" value="NZ_AP021881.1"/>
</dbReference>
<dbReference type="FunFam" id="3.40.980.10:FF:000004">
    <property type="entry name" value="Molybdopterin molybdenumtransferase"/>
    <property type="match status" value="1"/>
</dbReference>
<dbReference type="Gene3D" id="2.40.340.10">
    <property type="entry name" value="MoeA, C-terminal, domain IV"/>
    <property type="match status" value="1"/>
</dbReference>
<organism evidence="13 14">
    <name type="scientific">Sulfuriferula nivalis</name>
    <dbReference type="NCBI Taxonomy" id="2675298"/>
    <lineage>
        <taxon>Bacteria</taxon>
        <taxon>Pseudomonadati</taxon>
        <taxon>Pseudomonadota</taxon>
        <taxon>Betaproteobacteria</taxon>
        <taxon>Nitrosomonadales</taxon>
        <taxon>Sulfuricellaceae</taxon>
        <taxon>Sulfuriferula</taxon>
    </lineage>
</organism>
<dbReference type="Pfam" id="PF03454">
    <property type="entry name" value="MoeA_C"/>
    <property type="match status" value="1"/>
</dbReference>
<dbReference type="Gene3D" id="3.90.105.10">
    <property type="entry name" value="Molybdopterin biosynthesis moea protein, domain 2"/>
    <property type="match status" value="1"/>
</dbReference>
<comment type="pathway">
    <text evidence="3 11">Cofactor biosynthesis; molybdopterin biosynthesis.</text>
</comment>
<evidence type="ECO:0000313" key="13">
    <source>
        <dbReference type="EMBL" id="BBO99993.1"/>
    </source>
</evidence>